<dbReference type="GO" id="GO:0003906">
    <property type="term" value="F:DNA-(apurinic or apyrimidinic site) endonuclease activity"/>
    <property type="evidence" value="ECO:0007669"/>
    <property type="project" value="TreeGrafter"/>
</dbReference>
<dbReference type="PANTHER" id="PTHR22748:SF4">
    <property type="entry name" value="DNA-(APURINIC OR APYRIMIDINIC SITE) ENDONUCLEASE 2"/>
    <property type="match status" value="1"/>
</dbReference>
<feature type="binding site" evidence="10">
    <location>
        <position position="327"/>
    </location>
    <ligand>
        <name>Mg(2+)</name>
        <dbReference type="ChEBI" id="CHEBI:18420"/>
        <label>1</label>
    </ligand>
</feature>
<comment type="similarity">
    <text evidence="1">Belongs to the DNA repair enzymes AP/ExoA family.</text>
</comment>
<feature type="region of interest" description="Disordered" evidence="13">
    <location>
        <begin position="43"/>
        <end position="74"/>
    </location>
</feature>
<dbReference type="SUPFAM" id="SSF56219">
    <property type="entry name" value="DNase I-like"/>
    <property type="match status" value="1"/>
</dbReference>
<dbReference type="GO" id="GO:0005634">
    <property type="term" value="C:nucleus"/>
    <property type="evidence" value="ECO:0007669"/>
    <property type="project" value="TreeGrafter"/>
</dbReference>
<feature type="site" description="Important for catalytic activity" evidence="11">
    <location>
        <position position="398"/>
    </location>
</feature>
<keyword evidence="5" id="KW-0378">Hydrolase</keyword>
<evidence type="ECO:0000256" key="4">
    <source>
        <dbReference type="ARBA" id="ARBA00022771"/>
    </source>
</evidence>
<dbReference type="InterPro" id="IPR036691">
    <property type="entry name" value="Endo/exonu/phosph_ase_sf"/>
</dbReference>
<dbReference type="Pfam" id="PF06839">
    <property type="entry name" value="Zn_ribbon_GRF"/>
    <property type="match status" value="1"/>
</dbReference>
<evidence type="ECO:0000256" key="10">
    <source>
        <dbReference type="PIRSR" id="PIRSR604808-2"/>
    </source>
</evidence>
<evidence type="ECO:0000256" key="11">
    <source>
        <dbReference type="PIRSR" id="PIRSR604808-3"/>
    </source>
</evidence>
<feature type="binding site" evidence="10">
    <location>
        <position position="113"/>
    </location>
    <ligand>
        <name>Mg(2+)</name>
        <dbReference type="ChEBI" id="CHEBI:18420"/>
        <label>1</label>
    </ligand>
</feature>
<keyword evidence="16" id="KW-1185">Reference proteome</keyword>
<dbReference type="OrthoDB" id="391817at2759"/>
<dbReference type="GO" id="GO:0008270">
    <property type="term" value="F:zinc ion binding"/>
    <property type="evidence" value="ECO:0007669"/>
    <property type="project" value="UniProtKB-KW"/>
</dbReference>
<evidence type="ECO:0000256" key="7">
    <source>
        <dbReference type="ARBA" id="ARBA00022842"/>
    </source>
</evidence>
<keyword evidence="10" id="KW-0464">Manganese</keyword>
<keyword evidence="6" id="KW-0862">Zinc</keyword>
<comment type="caution">
    <text evidence="15">The sequence shown here is derived from an EMBL/GenBank/DDBJ whole genome shotgun (WGS) entry which is preliminary data.</text>
</comment>
<dbReference type="Gene3D" id="3.60.10.10">
    <property type="entry name" value="Endonuclease/exonuclease/phosphatase"/>
    <property type="match status" value="1"/>
</dbReference>
<evidence type="ECO:0000313" key="15">
    <source>
        <dbReference type="EMBL" id="MQL96944.1"/>
    </source>
</evidence>
<reference evidence="15" key="1">
    <citation type="submission" date="2017-07" db="EMBL/GenBank/DDBJ databases">
        <title>Taro Niue Genome Assembly and Annotation.</title>
        <authorList>
            <person name="Atibalentja N."/>
            <person name="Keating K."/>
            <person name="Fields C.J."/>
        </authorList>
    </citation>
    <scope>NUCLEOTIDE SEQUENCE</scope>
    <source>
        <strain evidence="15">Niue_2</strain>
        <tissue evidence="15">Leaf</tissue>
    </source>
</reference>
<dbReference type="EMBL" id="NMUH01001979">
    <property type="protein sequence ID" value="MQL96944.1"/>
    <property type="molecule type" value="Genomic_DNA"/>
</dbReference>
<dbReference type="PANTHER" id="PTHR22748">
    <property type="entry name" value="AP ENDONUCLEASE"/>
    <property type="match status" value="1"/>
</dbReference>
<feature type="active site" evidence="9">
    <location>
        <position position="286"/>
    </location>
</feature>
<dbReference type="GO" id="GO:0008081">
    <property type="term" value="F:phosphoric diester hydrolase activity"/>
    <property type="evidence" value="ECO:0007669"/>
    <property type="project" value="TreeGrafter"/>
</dbReference>
<feature type="binding site" evidence="10">
    <location>
        <position position="455"/>
    </location>
    <ligand>
        <name>Mg(2+)</name>
        <dbReference type="ChEBI" id="CHEBI:18420"/>
        <label>1</label>
    </ligand>
</feature>
<gene>
    <name evidence="15" type="ORF">Taro_029617</name>
</gene>
<dbReference type="PROSITE" id="PS51999">
    <property type="entry name" value="ZF_GRF"/>
    <property type="match status" value="1"/>
</dbReference>
<protein>
    <recommendedName>
        <fullName evidence="2">DNA-(apurinic or apyrimidinic site) endonuclease 2</fullName>
    </recommendedName>
</protein>
<feature type="binding site" evidence="10">
    <location>
        <position position="329"/>
    </location>
    <ligand>
        <name>Mg(2+)</name>
        <dbReference type="ChEBI" id="CHEBI:18420"/>
        <label>1</label>
    </ligand>
</feature>
<feature type="active site" description="Proton acceptor" evidence="9">
    <location>
        <position position="455"/>
    </location>
</feature>
<evidence type="ECO:0000256" key="1">
    <source>
        <dbReference type="ARBA" id="ARBA00007092"/>
    </source>
</evidence>
<feature type="domain" description="GRF-type" evidence="14">
    <location>
        <begin position="714"/>
        <end position="763"/>
    </location>
</feature>
<dbReference type="GO" id="GO:0006284">
    <property type="term" value="P:base-excision repair"/>
    <property type="evidence" value="ECO:0007669"/>
    <property type="project" value="TreeGrafter"/>
</dbReference>
<comment type="cofactor">
    <cofactor evidence="10">
        <name>Mg(2+)</name>
        <dbReference type="ChEBI" id="CHEBI:18420"/>
    </cofactor>
    <cofactor evidence="10">
        <name>Mn(2+)</name>
        <dbReference type="ChEBI" id="CHEBI:29035"/>
    </cofactor>
    <text evidence="10">Probably binds two magnesium or manganese ions per subunit.</text>
</comment>
<feature type="active site" description="Proton donor/acceptor" evidence="9">
    <location>
        <position position="327"/>
    </location>
</feature>
<keyword evidence="7 10" id="KW-0460">Magnesium</keyword>
<name>A0A843VVF5_COLES</name>
<dbReference type="InterPro" id="IPR004808">
    <property type="entry name" value="AP_endonuc_1"/>
</dbReference>
<feature type="compositionally biased region" description="Basic and acidic residues" evidence="13">
    <location>
        <begin position="43"/>
        <end position="61"/>
    </location>
</feature>
<feature type="site" description="Interaction with DNA substrate" evidence="11">
    <location>
        <position position="455"/>
    </location>
</feature>
<organism evidence="15 16">
    <name type="scientific">Colocasia esculenta</name>
    <name type="common">Wild taro</name>
    <name type="synonym">Arum esculentum</name>
    <dbReference type="NCBI Taxonomy" id="4460"/>
    <lineage>
        <taxon>Eukaryota</taxon>
        <taxon>Viridiplantae</taxon>
        <taxon>Streptophyta</taxon>
        <taxon>Embryophyta</taxon>
        <taxon>Tracheophyta</taxon>
        <taxon>Spermatophyta</taxon>
        <taxon>Magnoliopsida</taxon>
        <taxon>Liliopsida</taxon>
        <taxon>Araceae</taxon>
        <taxon>Aroideae</taxon>
        <taxon>Colocasieae</taxon>
        <taxon>Colocasia</taxon>
    </lineage>
</organism>
<keyword evidence="3 10" id="KW-0479">Metal-binding</keyword>
<evidence type="ECO:0000313" key="16">
    <source>
        <dbReference type="Proteomes" id="UP000652761"/>
    </source>
</evidence>
<dbReference type="GO" id="GO:0008311">
    <property type="term" value="F:double-stranded DNA 3'-5' DNA exonuclease activity"/>
    <property type="evidence" value="ECO:0007669"/>
    <property type="project" value="TreeGrafter"/>
</dbReference>
<dbReference type="InterPro" id="IPR010666">
    <property type="entry name" value="Znf_GRF"/>
</dbReference>
<evidence type="ECO:0000259" key="14">
    <source>
        <dbReference type="PROSITE" id="PS51999"/>
    </source>
</evidence>
<keyword evidence="4 12" id="KW-0863">Zinc-finger</keyword>
<feature type="non-terminal residue" evidence="15">
    <location>
        <position position="769"/>
    </location>
</feature>
<proteinExistence type="inferred from homology"/>
<dbReference type="InterPro" id="IPR005135">
    <property type="entry name" value="Endo/exonuclease/phosphatase"/>
</dbReference>
<feature type="binding site" evidence="10">
    <location>
        <position position="454"/>
    </location>
    <ligand>
        <name>Mg(2+)</name>
        <dbReference type="ChEBI" id="CHEBI:18420"/>
        <label>1</label>
    </ligand>
</feature>
<evidence type="ECO:0000256" key="13">
    <source>
        <dbReference type="SAM" id="MobiDB-lite"/>
    </source>
</evidence>
<dbReference type="Proteomes" id="UP000652761">
    <property type="component" value="Unassembled WGS sequence"/>
</dbReference>
<feature type="site" description="Transition state stabilizer" evidence="11">
    <location>
        <position position="329"/>
    </location>
</feature>
<dbReference type="PROSITE" id="PS51435">
    <property type="entry name" value="AP_NUCLEASE_F1_4"/>
    <property type="match status" value="1"/>
</dbReference>
<evidence type="ECO:0000256" key="12">
    <source>
        <dbReference type="PROSITE-ProRule" id="PRU01343"/>
    </source>
</evidence>
<keyword evidence="8" id="KW-0539">Nucleus</keyword>
<dbReference type="Pfam" id="PF03372">
    <property type="entry name" value="Exo_endo_phos"/>
    <property type="match status" value="1"/>
</dbReference>
<dbReference type="AlphaFoldDB" id="A0A843VVF5"/>
<feature type="region of interest" description="Disordered" evidence="13">
    <location>
        <begin position="541"/>
        <end position="571"/>
    </location>
</feature>
<evidence type="ECO:0000256" key="2">
    <source>
        <dbReference type="ARBA" id="ARBA00013541"/>
    </source>
</evidence>
<evidence type="ECO:0000256" key="6">
    <source>
        <dbReference type="ARBA" id="ARBA00022833"/>
    </source>
</evidence>
<evidence type="ECO:0000256" key="8">
    <source>
        <dbReference type="ARBA" id="ARBA00023242"/>
    </source>
</evidence>
<feature type="binding site" evidence="10">
    <location>
        <position position="83"/>
    </location>
    <ligand>
        <name>Mg(2+)</name>
        <dbReference type="ChEBI" id="CHEBI:18420"/>
        <label>1</label>
    </ligand>
</feature>
<evidence type="ECO:0000256" key="3">
    <source>
        <dbReference type="ARBA" id="ARBA00022723"/>
    </source>
</evidence>
<evidence type="ECO:0000256" key="5">
    <source>
        <dbReference type="ARBA" id="ARBA00022801"/>
    </source>
</evidence>
<sequence length="769" mass="86107">GENLWGRPCDRKAPNRIHRTGSIRYGQPCWLLLLFSRNRGSRAAKEREPAGDALAREGREDGGEDDEGSGGVHPGAMKIVTYNVNGLRQRVAQHGSLLRLLDSLDADIVCFQETKLSRQDLSADVTMPQGYEAFVSCTRTTEKGKIYYSGTLLNKTQQAMKPRFYVCMNMGEISRNNYNFFSGTLNVFHYVVLSFYSIGVATFCRVASAFSSKEVALPLAAEEGFTGLLEQSGKRDATKTDFLLEGLEDVTVEDVLKVDSEGRCIITDHGHFELITGFCVVLINIYGPRAEDDNKERVYFKHLFFKILQRRWESLLHQGRNICVVGDFNIAPTSIDCCDAGPGFEDNPFRKWLRSLLRKSGGSFFDVFRSKHPERKEAYTCWPQRVGGEEFNYGTRIDHILIAGQCLHQNSDGEGHNFFNCHVKDCDIMTQFKRGKDTVSRWNGGRSIKLEGSDHVPVYVSLLDLPQLPIHSTPSLAVRYIPEVRGWQQTIVSLLRKRQVPIGVNQDGLTSSSLDTDRANCSESLELSQELIMSNHEGELHVSEHPSGENFPSVDEDCDPSKKQQFGSSVGETGNSLMIMKAGKAKLGTRSSMIKNKKRSDTKCFQQTIRSFFQQYKSISSVNAVDSNMDSHTQVHILRQESGSCDVTEAADSSHITCQEANKDKCGSKESVHPCNQDETSIDVPNSFDFEKNNYALLEWQRIQQRMQTSLPLCKGHGEPCVARLVKKPGPNVGRGFYVCPRAKGPASNPEANCGYFKWASVKSRQKKT</sequence>
<accession>A0A843VVF5</accession>
<evidence type="ECO:0000256" key="9">
    <source>
        <dbReference type="PIRSR" id="PIRSR604808-1"/>
    </source>
</evidence>